<feature type="compositionally biased region" description="Low complexity" evidence="1">
    <location>
        <begin position="8"/>
        <end position="25"/>
    </location>
</feature>
<dbReference type="Gramene" id="AET1Gv20706100.18">
    <property type="protein sequence ID" value="AET1Gv20706100.18"/>
    <property type="gene ID" value="AET1Gv20706100"/>
</dbReference>
<dbReference type="Proteomes" id="UP000015105">
    <property type="component" value="Chromosome 1D"/>
</dbReference>
<evidence type="ECO:0000313" key="3">
    <source>
        <dbReference type="Proteomes" id="UP000015105"/>
    </source>
</evidence>
<evidence type="ECO:0000256" key="1">
    <source>
        <dbReference type="SAM" id="MobiDB-lite"/>
    </source>
</evidence>
<accession>A0A452ZC69</accession>
<reference evidence="3" key="2">
    <citation type="journal article" date="2017" name="Nat. Plants">
        <title>The Aegilops tauschii genome reveals multiple impacts of transposons.</title>
        <authorList>
            <person name="Zhao G."/>
            <person name="Zou C."/>
            <person name="Li K."/>
            <person name="Wang K."/>
            <person name="Li T."/>
            <person name="Gao L."/>
            <person name="Zhang X."/>
            <person name="Wang H."/>
            <person name="Yang Z."/>
            <person name="Liu X."/>
            <person name="Jiang W."/>
            <person name="Mao L."/>
            <person name="Kong X."/>
            <person name="Jiao Y."/>
            <person name="Jia J."/>
        </authorList>
    </citation>
    <scope>NUCLEOTIDE SEQUENCE [LARGE SCALE GENOMIC DNA]</scope>
    <source>
        <strain evidence="3">cv. AL8/78</strain>
    </source>
</reference>
<reference evidence="2" key="5">
    <citation type="journal article" date="2021" name="G3 (Bethesda)">
        <title>Aegilops tauschii genome assembly Aet v5.0 features greater sequence contiguity and improved annotation.</title>
        <authorList>
            <person name="Wang L."/>
            <person name="Zhu T."/>
            <person name="Rodriguez J.C."/>
            <person name="Deal K.R."/>
            <person name="Dubcovsky J."/>
            <person name="McGuire P.E."/>
            <person name="Lux T."/>
            <person name="Spannagl M."/>
            <person name="Mayer K.F.X."/>
            <person name="Baldrich P."/>
            <person name="Meyers B.C."/>
            <person name="Huo N."/>
            <person name="Gu Y.Q."/>
            <person name="Zhou H."/>
            <person name="Devos K.M."/>
            <person name="Bennetzen J.L."/>
            <person name="Unver T."/>
            <person name="Budak H."/>
            <person name="Gulick P.J."/>
            <person name="Galiba G."/>
            <person name="Kalapos B."/>
            <person name="Nelson D.R."/>
            <person name="Li P."/>
            <person name="You F.M."/>
            <person name="Luo M.C."/>
            <person name="Dvorak J."/>
        </authorList>
    </citation>
    <scope>NUCLEOTIDE SEQUENCE [LARGE SCALE GENOMIC DNA]</scope>
    <source>
        <strain evidence="2">cv. AL8/78</strain>
    </source>
</reference>
<dbReference type="EnsemblPlants" id="AET1Gv20706100.18">
    <property type="protein sequence ID" value="AET1Gv20706100.18"/>
    <property type="gene ID" value="AET1Gv20706100"/>
</dbReference>
<dbReference type="AlphaFoldDB" id="A0A452ZC69"/>
<name>A0A452ZC69_AEGTS</name>
<sequence>PSPNPSRHSALTAPAPALSATAPHLQRWRPRSPPPVFRRRRGPSPSSPTTHPRPARPHPLLCTDSAGGRALHRQSAPSALAAALSTAGRSPPSRTVSSVPDHPSPSRHFLAFLPSQSLGTRSCSTEQIAHSWSLGGKLAAGSGRRSSGFCSCGELPNTPLILSFPSSPGRAAGCWTRPSSPPRAAGRWTPAAADLKLHRRRPHVADLKLHHRLRLAPLLLLRLAPLL</sequence>
<evidence type="ECO:0000313" key="2">
    <source>
        <dbReference type="EnsemblPlants" id="AET1Gv20706100.18"/>
    </source>
</evidence>
<organism evidence="2 3">
    <name type="scientific">Aegilops tauschii subsp. strangulata</name>
    <name type="common">Goatgrass</name>
    <dbReference type="NCBI Taxonomy" id="200361"/>
    <lineage>
        <taxon>Eukaryota</taxon>
        <taxon>Viridiplantae</taxon>
        <taxon>Streptophyta</taxon>
        <taxon>Embryophyta</taxon>
        <taxon>Tracheophyta</taxon>
        <taxon>Spermatophyta</taxon>
        <taxon>Magnoliopsida</taxon>
        <taxon>Liliopsida</taxon>
        <taxon>Poales</taxon>
        <taxon>Poaceae</taxon>
        <taxon>BOP clade</taxon>
        <taxon>Pooideae</taxon>
        <taxon>Triticodae</taxon>
        <taxon>Triticeae</taxon>
        <taxon>Triticinae</taxon>
        <taxon>Aegilops</taxon>
    </lineage>
</organism>
<feature type="compositionally biased region" description="Low complexity" evidence="1">
    <location>
        <begin position="43"/>
        <end position="52"/>
    </location>
</feature>
<feature type="compositionally biased region" description="Low complexity" evidence="1">
    <location>
        <begin position="75"/>
        <end position="100"/>
    </location>
</feature>
<feature type="region of interest" description="Disordered" evidence="1">
    <location>
        <begin position="1"/>
        <end position="108"/>
    </location>
</feature>
<reference evidence="2" key="3">
    <citation type="journal article" date="2017" name="Nature">
        <title>Genome sequence of the progenitor of the wheat D genome Aegilops tauschii.</title>
        <authorList>
            <person name="Luo M.C."/>
            <person name="Gu Y.Q."/>
            <person name="Puiu D."/>
            <person name="Wang H."/>
            <person name="Twardziok S.O."/>
            <person name="Deal K.R."/>
            <person name="Huo N."/>
            <person name="Zhu T."/>
            <person name="Wang L."/>
            <person name="Wang Y."/>
            <person name="McGuire P.E."/>
            <person name="Liu S."/>
            <person name="Long H."/>
            <person name="Ramasamy R.K."/>
            <person name="Rodriguez J.C."/>
            <person name="Van S.L."/>
            <person name="Yuan L."/>
            <person name="Wang Z."/>
            <person name="Xia Z."/>
            <person name="Xiao L."/>
            <person name="Anderson O.D."/>
            <person name="Ouyang S."/>
            <person name="Liang Y."/>
            <person name="Zimin A.V."/>
            <person name="Pertea G."/>
            <person name="Qi P."/>
            <person name="Bennetzen J.L."/>
            <person name="Dai X."/>
            <person name="Dawson M.W."/>
            <person name="Muller H.G."/>
            <person name="Kugler K."/>
            <person name="Rivarola-Duarte L."/>
            <person name="Spannagl M."/>
            <person name="Mayer K.F.X."/>
            <person name="Lu F.H."/>
            <person name="Bevan M.W."/>
            <person name="Leroy P."/>
            <person name="Li P."/>
            <person name="You F.M."/>
            <person name="Sun Q."/>
            <person name="Liu Z."/>
            <person name="Lyons E."/>
            <person name="Wicker T."/>
            <person name="Salzberg S.L."/>
            <person name="Devos K.M."/>
            <person name="Dvorak J."/>
        </authorList>
    </citation>
    <scope>NUCLEOTIDE SEQUENCE [LARGE SCALE GENOMIC DNA]</scope>
    <source>
        <strain evidence="2">cv. AL8/78</strain>
    </source>
</reference>
<proteinExistence type="predicted"/>
<reference evidence="3" key="1">
    <citation type="journal article" date="2014" name="Science">
        <title>Ancient hybridizations among the ancestral genomes of bread wheat.</title>
        <authorList>
            <consortium name="International Wheat Genome Sequencing Consortium,"/>
            <person name="Marcussen T."/>
            <person name="Sandve S.R."/>
            <person name="Heier L."/>
            <person name="Spannagl M."/>
            <person name="Pfeifer M."/>
            <person name="Jakobsen K.S."/>
            <person name="Wulff B.B."/>
            <person name="Steuernagel B."/>
            <person name="Mayer K.F."/>
            <person name="Olsen O.A."/>
        </authorList>
    </citation>
    <scope>NUCLEOTIDE SEQUENCE [LARGE SCALE GENOMIC DNA]</scope>
    <source>
        <strain evidence="3">cv. AL8/78</strain>
    </source>
</reference>
<keyword evidence="3" id="KW-1185">Reference proteome</keyword>
<reference evidence="2" key="4">
    <citation type="submission" date="2019-03" db="UniProtKB">
        <authorList>
            <consortium name="EnsemblPlants"/>
        </authorList>
    </citation>
    <scope>IDENTIFICATION</scope>
</reference>
<protein>
    <submittedName>
        <fullName evidence="2">Uncharacterized protein</fullName>
    </submittedName>
</protein>